<evidence type="ECO:0000256" key="3">
    <source>
        <dbReference type="ARBA" id="ARBA00022982"/>
    </source>
</evidence>
<evidence type="ECO:0008006" key="8">
    <source>
        <dbReference type="Google" id="ProtNLM"/>
    </source>
</evidence>
<dbReference type="PANTHER" id="PTHR36923:SF3">
    <property type="entry name" value="FERREDOXIN"/>
    <property type="match status" value="1"/>
</dbReference>
<keyword evidence="7" id="KW-1185">Reference proteome</keyword>
<dbReference type="GO" id="GO:0046872">
    <property type="term" value="F:metal ion binding"/>
    <property type="evidence" value="ECO:0007669"/>
    <property type="project" value="UniProtKB-KW"/>
</dbReference>
<sequence>MCFSNKRAFSALCEGDYTVKRESPKWGDMRKASSYGRQFNRGAKGVEAMKIRVKVDRSACIGAAECTLIAPHIFSLDAENKAVVNEEAAAQADEALLWEVADSCPALAIILYDENGDQVYPQ</sequence>
<dbReference type="Pfam" id="PF13370">
    <property type="entry name" value="Fer4_13"/>
    <property type="match status" value="1"/>
</dbReference>
<organism evidence="6 7">
    <name type="scientific">Ardenticatena maritima</name>
    <dbReference type="NCBI Taxonomy" id="872965"/>
    <lineage>
        <taxon>Bacteria</taxon>
        <taxon>Bacillati</taxon>
        <taxon>Chloroflexota</taxon>
        <taxon>Ardenticatenia</taxon>
        <taxon>Ardenticatenales</taxon>
        <taxon>Ardenticatenaceae</taxon>
        <taxon>Ardenticatena</taxon>
    </lineage>
</organism>
<reference evidence="6 7" key="1">
    <citation type="journal article" date="2015" name="Genome Announc.">
        <title>Draft Genome Sequence of a Heterotrophic Facultative Anaerobic Thermophilic Bacterium, Ardenticatena maritima Strain 110ST.</title>
        <authorList>
            <person name="Kawaichi S."/>
            <person name="Yoshida T."/>
            <person name="Sako Y."/>
            <person name="Nakamura R."/>
        </authorList>
    </citation>
    <scope>NUCLEOTIDE SEQUENCE [LARGE SCALE GENOMIC DNA]</scope>
    <source>
        <strain evidence="6 7">110S</strain>
    </source>
</reference>
<keyword evidence="4" id="KW-0408">Iron</keyword>
<dbReference type="AlphaFoldDB" id="A0A0M8K9F9"/>
<evidence type="ECO:0000313" key="7">
    <source>
        <dbReference type="Proteomes" id="UP000037784"/>
    </source>
</evidence>
<gene>
    <name evidence="6" type="ORF">ARMA_1994</name>
</gene>
<dbReference type="InterPro" id="IPR051269">
    <property type="entry name" value="Fe-S_cluster_ET"/>
</dbReference>
<dbReference type="PANTHER" id="PTHR36923">
    <property type="entry name" value="FERREDOXIN"/>
    <property type="match status" value="1"/>
</dbReference>
<dbReference type="Gene3D" id="3.30.70.20">
    <property type="match status" value="1"/>
</dbReference>
<evidence type="ECO:0000313" key="6">
    <source>
        <dbReference type="EMBL" id="GAP63571.1"/>
    </source>
</evidence>
<dbReference type="STRING" id="872965.SE16_14855"/>
<dbReference type="InParanoid" id="A0A0M8K9F9"/>
<reference evidence="7" key="2">
    <citation type="submission" date="2015-08" db="EMBL/GenBank/DDBJ databases">
        <title>Draft Genome Sequence of a Heterotrophic Facultative Anaerobic Bacterium Ardenticatena maritima Strain 110S.</title>
        <authorList>
            <person name="Kawaichi S."/>
            <person name="Yoshida T."/>
            <person name="Sako Y."/>
            <person name="Nakamura R."/>
        </authorList>
    </citation>
    <scope>NUCLEOTIDE SEQUENCE [LARGE SCALE GENOMIC DNA]</scope>
    <source>
        <strain evidence="7">110S</strain>
    </source>
</reference>
<comment type="caution">
    <text evidence="6">The sequence shown here is derived from an EMBL/GenBank/DDBJ whole genome shotgun (WGS) entry which is preliminary data.</text>
</comment>
<protein>
    <recommendedName>
        <fullName evidence="8">Ferredoxin</fullName>
    </recommendedName>
</protein>
<evidence type="ECO:0000256" key="2">
    <source>
        <dbReference type="ARBA" id="ARBA00022723"/>
    </source>
</evidence>
<keyword evidence="5" id="KW-0411">Iron-sulfur</keyword>
<proteinExistence type="predicted"/>
<dbReference type="EMBL" id="BBZA01000165">
    <property type="protein sequence ID" value="GAP63571.1"/>
    <property type="molecule type" value="Genomic_DNA"/>
</dbReference>
<keyword evidence="3" id="KW-0249">Electron transport</keyword>
<dbReference type="GO" id="GO:0051536">
    <property type="term" value="F:iron-sulfur cluster binding"/>
    <property type="evidence" value="ECO:0007669"/>
    <property type="project" value="UniProtKB-KW"/>
</dbReference>
<evidence type="ECO:0000256" key="1">
    <source>
        <dbReference type="ARBA" id="ARBA00022448"/>
    </source>
</evidence>
<accession>A0A0M8K9F9</accession>
<evidence type="ECO:0000256" key="4">
    <source>
        <dbReference type="ARBA" id="ARBA00023004"/>
    </source>
</evidence>
<keyword evidence="2" id="KW-0479">Metal-binding</keyword>
<dbReference type="Proteomes" id="UP000037784">
    <property type="component" value="Unassembled WGS sequence"/>
</dbReference>
<dbReference type="SUPFAM" id="SSF54862">
    <property type="entry name" value="4Fe-4S ferredoxins"/>
    <property type="match status" value="1"/>
</dbReference>
<evidence type="ECO:0000256" key="5">
    <source>
        <dbReference type="ARBA" id="ARBA00023014"/>
    </source>
</evidence>
<name>A0A0M8K9F9_9CHLR</name>
<keyword evidence="1" id="KW-0813">Transport</keyword>